<name>A0A8S4RV35_9NEOP</name>
<evidence type="ECO:0000313" key="1">
    <source>
        <dbReference type="EMBL" id="CAH2241293.1"/>
    </source>
</evidence>
<protein>
    <submittedName>
        <fullName evidence="1">Jg3354 protein</fullName>
    </submittedName>
</protein>
<gene>
    <name evidence="1" type="primary">jg3354</name>
    <name evidence="1" type="ORF">PAEG_LOCUS17740</name>
</gene>
<dbReference type="Proteomes" id="UP000838756">
    <property type="component" value="Unassembled WGS sequence"/>
</dbReference>
<organism evidence="1 2">
    <name type="scientific">Pararge aegeria aegeria</name>
    <dbReference type="NCBI Taxonomy" id="348720"/>
    <lineage>
        <taxon>Eukaryota</taxon>
        <taxon>Metazoa</taxon>
        <taxon>Ecdysozoa</taxon>
        <taxon>Arthropoda</taxon>
        <taxon>Hexapoda</taxon>
        <taxon>Insecta</taxon>
        <taxon>Pterygota</taxon>
        <taxon>Neoptera</taxon>
        <taxon>Endopterygota</taxon>
        <taxon>Lepidoptera</taxon>
        <taxon>Glossata</taxon>
        <taxon>Ditrysia</taxon>
        <taxon>Papilionoidea</taxon>
        <taxon>Nymphalidae</taxon>
        <taxon>Satyrinae</taxon>
        <taxon>Satyrini</taxon>
        <taxon>Parargina</taxon>
        <taxon>Pararge</taxon>
    </lineage>
</organism>
<dbReference type="EMBL" id="CAKXAJ010025574">
    <property type="protein sequence ID" value="CAH2241293.1"/>
    <property type="molecule type" value="Genomic_DNA"/>
</dbReference>
<sequence>MNTASTQAKTRSPTSDVIRTWARHKADDLFVSSSPRVQTLPGRAPFRGSPSSPRYAVKIIRDVEAPDKFIKAKCPMHAVAQFPLYGALANNQCALSQRGGRPKPFAF</sequence>
<reference evidence="1" key="1">
    <citation type="submission" date="2022-03" db="EMBL/GenBank/DDBJ databases">
        <authorList>
            <person name="Lindestad O."/>
        </authorList>
    </citation>
    <scope>NUCLEOTIDE SEQUENCE</scope>
</reference>
<accession>A0A8S4RV35</accession>
<dbReference type="AlphaFoldDB" id="A0A8S4RV35"/>
<comment type="caution">
    <text evidence="1">The sequence shown here is derived from an EMBL/GenBank/DDBJ whole genome shotgun (WGS) entry which is preliminary data.</text>
</comment>
<keyword evidence="2" id="KW-1185">Reference proteome</keyword>
<evidence type="ECO:0000313" key="2">
    <source>
        <dbReference type="Proteomes" id="UP000838756"/>
    </source>
</evidence>
<proteinExistence type="predicted"/>